<evidence type="ECO:0000313" key="19">
    <source>
        <dbReference type="Proteomes" id="UP000476176"/>
    </source>
</evidence>
<dbReference type="Proteomes" id="UP000429523">
    <property type="component" value="Unassembled WGS sequence"/>
</dbReference>
<evidence type="ECO:0000313" key="9">
    <source>
        <dbReference type="EMBL" id="KAE9194452.1"/>
    </source>
</evidence>
<dbReference type="EMBL" id="QXGF01001283">
    <property type="protein sequence ID" value="KAE8931119.1"/>
    <property type="molecule type" value="Genomic_DNA"/>
</dbReference>
<evidence type="ECO:0000313" key="8">
    <source>
        <dbReference type="EMBL" id="KAE9168976.1"/>
    </source>
</evidence>
<evidence type="ECO:0000256" key="1">
    <source>
        <dbReference type="SAM" id="MobiDB-lite"/>
    </source>
</evidence>
<proteinExistence type="predicted"/>
<evidence type="ECO:0000313" key="3">
    <source>
        <dbReference type="EMBL" id="KAE8994857.1"/>
    </source>
</evidence>
<comment type="caution">
    <text evidence="6">The sequence shown here is derived from an EMBL/GenBank/DDBJ whole genome shotgun (WGS) entry which is preliminary data.</text>
</comment>
<dbReference type="Proteomes" id="UP000460718">
    <property type="component" value="Unassembled WGS sequence"/>
</dbReference>
<dbReference type="Proteomes" id="UP000433483">
    <property type="component" value="Unassembled WGS sequence"/>
</dbReference>
<dbReference type="Proteomes" id="UP000476176">
    <property type="component" value="Unassembled WGS sequence"/>
</dbReference>
<organism evidence="6 16">
    <name type="scientific">Phytophthora fragariae</name>
    <dbReference type="NCBI Taxonomy" id="53985"/>
    <lineage>
        <taxon>Eukaryota</taxon>
        <taxon>Sar</taxon>
        <taxon>Stramenopiles</taxon>
        <taxon>Oomycota</taxon>
        <taxon>Peronosporomycetes</taxon>
        <taxon>Peronosporales</taxon>
        <taxon>Peronosporaceae</taxon>
        <taxon>Phytophthora</taxon>
    </lineage>
</organism>
<dbReference type="Proteomes" id="UP000437068">
    <property type="component" value="Unassembled WGS sequence"/>
</dbReference>
<protein>
    <submittedName>
        <fullName evidence="6">Uncharacterized protein</fullName>
    </submittedName>
</protein>
<dbReference type="EMBL" id="QXFW01001195">
    <property type="protein sequence ID" value="KAE8994857.1"/>
    <property type="molecule type" value="Genomic_DNA"/>
</dbReference>
<feature type="region of interest" description="Disordered" evidence="1">
    <location>
        <begin position="28"/>
        <end position="49"/>
    </location>
</feature>
<dbReference type="EMBL" id="QXGE01001193">
    <property type="protein sequence ID" value="KAE9296262.1"/>
    <property type="molecule type" value="Genomic_DNA"/>
</dbReference>
<dbReference type="EMBL" id="QXFX01001218">
    <property type="protein sequence ID" value="KAE9094330.1"/>
    <property type="molecule type" value="Genomic_DNA"/>
</dbReference>
<gene>
    <name evidence="10" type="ORF">PF001_g16940</name>
    <name evidence="8" type="ORF">PF002_g30476</name>
    <name evidence="7" type="ORF">PF004_g29316</name>
    <name evidence="9" type="ORF">PF005_g17678</name>
    <name evidence="6" type="ORF">PF006_g16702</name>
    <name evidence="5" type="ORF">PF007_g17709</name>
    <name evidence="11" type="ORF">PF008_g13711</name>
    <name evidence="2" type="ORF">PF009_g18806</name>
    <name evidence="4" type="ORF">PF010_g17144</name>
    <name evidence="3" type="ORF">PF011_g16570</name>
</gene>
<keyword evidence="13" id="KW-1185">Reference proteome</keyword>
<dbReference type="Proteomes" id="UP000440367">
    <property type="component" value="Unassembled WGS sequence"/>
</dbReference>
<evidence type="ECO:0000313" key="13">
    <source>
        <dbReference type="Proteomes" id="UP000433483"/>
    </source>
</evidence>
<dbReference type="EMBL" id="QXGB01001234">
    <property type="protein sequence ID" value="KAE9194452.1"/>
    <property type="molecule type" value="Genomic_DNA"/>
</dbReference>
<dbReference type="Proteomes" id="UP000441208">
    <property type="component" value="Unassembled WGS sequence"/>
</dbReference>
<dbReference type="Proteomes" id="UP000440732">
    <property type="component" value="Unassembled WGS sequence"/>
</dbReference>
<evidence type="ECO:0000313" key="4">
    <source>
        <dbReference type="EMBL" id="KAE9094330.1"/>
    </source>
</evidence>
<sequence>MSSSLATTLACLNAVTTPPFPLNATLVTNDAPSKPPKHFSPRQVPHVQRSDCRHTVFPPLPIPSSWLPTSAPVSSL</sequence>
<dbReference type="AlphaFoldDB" id="A0A6A3SZE6"/>
<evidence type="ECO:0000313" key="18">
    <source>
        <dbReference type="Proteomes" id="UP000460718"/>
    </source>
</evidence>
<dbReference type="Proteomes" id="UP000486351">
    <property type="component" value="Unassembled WGS sequence"/>
</dbReference>
<evidence type="ECO:0000313" key="16">
    <source>
        <dbReference type="Proteomes" id="UP000440732"/>
    </source>
</evidence>
<evidence type="ECO:0000313" key="6">
    <source>
        <dbReference type="EMBL" id="KAE9126557.1"/>
    </source>
</evidence>
<name>A0A6A3SZE6_9STRA</name>
<evidence type="ECO:0000313" key="10">
    <source>
        <dbReference type="EMBL" id="KAE9296262.1"/>
    </source>
</evidence>
<evidence type="ECO:0000313" key="7">
    <source>
        <dbReference type="EMBL" id="KAE9165982.1"/>
    </source>
</evidence>
<evidence type="ECO:0000313" key="2">
    <source>
        <dbReference type="EMBL" id="KAE8931119.1"/>
    </source>
</evidence>
<evidence type="ECO:0000313" key="14">
    <source>
        <dbReference type="Proteomes" id="UP000437068"/>
    </source>
</evidence>
<evidence type="ECO:0000313" key="5">
    <source>
        <dbReference type="EMBL" id="KAE9094586.1"/>
    </source>
</evidence>
<evidence type="ECO:0000313" key="20">
    <source>
        <dbReference type="Proteomes" id="UP000486351"/>
    </source>
</evidence>
<evidence type="ECO:0000313" key="21">
    <source>
        <dbReference type="Proteomes" id="UP000488956"/>
    </source>
</evidence>
<evidence type="ECO:0000313" key="11">
    <source>
        <dbReference type="EMBL" id="KAE9334971.1"/>
    </source>
</evidence>
<accession>A0A6A3SZE6</accession>
<dbReference type="EMBL" id="QXGA01001181">
    <property type="protein sequence ID" value="KAE9126557.1"/>
    <property type="molecule type" value="Genomic_DNA"/>
</dbReference>
<evidence type="ECO:0000313" key="15">
    <source>
        <dbReference type="Proteomes" id="UP000440367"/>
    </source>
</evidence>
<dbReference type="EMBL" id="QXFY01000822">
    <property type="protein sequence ID" value="KAE9334971.1"/>
    <property type="molecule type" value="Genomic_DNA"/>
</dbReference>
<dbReference type="EMBL" id="QXGD01004757">
    <property type="protein sequence ID" value="KAE9168976.1"/>
    <property type="molecule type" value="Genomic_DNA"/>
</dbReference>
<evidence type="ECO:0000313" key="12">
    <source>
        <dbReference type="Proteomes" id="UP000429523"/>
    </source>
</evidence>
<dbReference type="Proteomes" id="UP000488956">
    <property type="component" value="Unassembled WGS sequence"/>
</dbReference>
<reference evidence="12 13" key="1">
    <citation type="submission" date="2018-08" db="EMBL/GenBank/DDBJ databases">
        <title>Genomic investigation of the strawberry pathogen Phytophthora fragariae indicates pathogenicity is determined by transcriptional variation in three key races.</title>
        <authorList>
            <person name="Adams T.M."/>
            <person name="Armitage A.D."/>
            <person name="Sobczyk M.K."/>
            <person name="Bates H.J."/>
            <person name="Dunwell J.M."/>
            <person name="Nellist C.F."/>
            <person name="Harrison R.J."/>
        </authorList>
    </citation>
    <scope>NUCLEOTIDE SEQUENCE [LARGE SCALE GENOMIC DNA]</scope>
    <source>
        <strain evidence="10 14">A4</strain>
        <strain evidence="8 15">BC-1</strain>
        <strain evidence="7 19">BC-23</strain>
        <strain evidence="9 13">NOV-27</strain>
        <strain evidence="6 16">NOV-5</strain>
        <strain evidence="5 17">NOV-71</strain>
        <strain evidence="11 20">NOV-77</strain>
        <strain evidence="2 12">NOV-9</strain>
        <strain evidence="4 21">ONT-3</strain>
        <strain evidence="3 18">SCRP245</strain>
    </source>
</reference>
<dbReference type="EMBL" id="QXFZ01001217">
    <property type="protein sequence ID" value="KAE9094586.1"/>
    <property type="molecule type" value="Genomic_DNA"/>
</dbReference>
<evidence type="ECO:0000313" key="17">
    <source>
        <dbReference type="Proteomes" id="UP000441208"/>
    </source>
</evidence>
<dbReference type="EMBL" id="QXGC01005250">
    <property type="protein sequence ID" value="KAE9165982.1"/>
    <property type="molecule type" value="Genomic_DNA"/>
</dbReference>